<dbReference type="Proteomes" id="UP000018890">
    <property type="component" value="Unassembled WGS sequence"/>
</dbReference>
<dbReference type="STRING" id="1236970.JCM9140_4501"/>
<keyword evidence="1" id="KW-0812">Transmembrane</keyword>
<reference evidence="3" key="1">
    <citation type="journal article" date="2014" name="Genome Announc.">
        <title>Draft Genome Sequences of Three Alkaliphilic Bacillus Strains, Bacillus wakoensis JCM 9140T, Bacillus akibai JCM 9157T, and Bacillus hemicellulosilyticus JCM 9152T.</title>
        <authorList>
            <person name="Yuki M."/>
            <person name="Oshima K."/>
            <person name="Suda W."/>
            <person name="Oshida Y."/>
            <person name="Kitamura K."/>
            <person name="Iida T."/>
            <person name="Hattori M."/>
            <person name="Ohkuma M."/>
        </authorList>
    </citation>
    <scope>NUCLEOTIDE SEQUENCE [LARGE SCALE GENOMIC DNA]</scope>
    <source>
        <strain evidence="3">JCM 9140</strain>
    </source>
</reference>
<accession>W4Q8H6</accession>
<dbReference type="OrthoDB" id="9781349at2"/>
<proteinExistence type="predicted"/>
<comment type="caution">
    <text evidence="3">The sequence shown here is derived from an EMBL/GenBank/DDBJ whole genome shotgun (WGS) entry which is preliminary data.</text>
</comment>
<evidence type="ECO:0000256" key="1">
    <source>
        <dbReference type="SAM" id="Phobius"/>
    </source>
</evidence>
<feature type="transmembrane region" description="Helical" evidence="1">
    <location>
        <begin position="332"/>
        <end position="350"/>
    </location>
</feature>
<evidence type="ECO:0000313" key="4">
    <source>
        <dbReference type="Proteomes" id="UP000018890"/>
    </source>
</evidence>
<keyword evidence="1" id="KW-1133">Transmembrane helix</keyword>
<feature type="transmembrane region" description="Helical" evidence="1">
    <location>
        <begin position="111"/>
        <end position="129"/>
    </location>
</feature>
<dbReference type="PANTHER" id="PTHR35342:SF5">
    <property type="entry name" value="TRICARBOXYLIC TRANSPORT PROTEIN"/>
    <property type="match status" value="1"/>
</dbReference>
<organism evidence="3 4">
    <name type="scientific">Halalkalibacter wakoensis JCM 9140</name>
    <dbReference type="NCBI Taxonomy" id="1236970"/>
    <lineage>
        <taxon>Bacteria</taxon>
        <taxon>Bacillati</taxon>
        <taxon>Bacillota</taxon>
        <taxon>Bacilli</taxon>
        <taxon>Bacillales</taxon>
        <taxon>Bacillaceae</taxon>
        <taxon>Halalkalibacter</taxon>
    </lineage>
</organism>
<feature type="transmembrane region" description="Helical" evidence="1">
    <location>
        <begin position="300"/>
        <end position="323"/>
    </location>
</feature>
<evidence type="ECO:0000313" key="3">
    <source>
        <dbReference type="EMBL" id="GAE28287.1"/>
    </source>
</evidence>
<dbReference type="EMBL" id="BAUT01000094">
    <property type="protein sequence ID" value="GAE28287.1"/>
    <property type="molecule type" value="Genomic_DNA"/>
</dbReference>
<dbReference type="InterPro" id="IPR002823">
    <property type="entry name" value="DUF112_TM"/>
</dbReference>
<dbReference type="PANTHER" id="PTHR35342">
    <property type="entry name" value="TRICARBOXYLIC TRANSPORT PROTEIN"/>
    <property type="match status" value="1"/>
</dbReference>
<dbReference type="AlphaFoldDB" id="W4Q8H6"/>
<feature type="transmembrane region" description="Helical" evidence="1">
    <location>
        <begin position="88"/>
        <end position="105"/>
    </location>
</feature>
<feature type="transmembrane region" description="Helical" evidence="1">
    <location>
        <begin position="264"/>
        <end position="288"/>
    </location>
</feature>
<keyword evidence="1" id="KW-0472">Membrane</keyword>
<feature type="transmembrane region" description="Helical" evidence="1">
    <location>
        <begin position="205"/>
        <end position="225"/>
    </location>
</feature>
<dbReference type="Pfam" id="PF01970">
    <property type="entry name" value="TctA"/>
    <property type="match status" value="1"/>
</dbReference>
<name>W4Q8H6_9BACI</name>
<feature type="transmembrane region" description="Helical" evidence="1">
    <location>
        <begin position="141"/>
        <end position="161"/>
    </location>
</feature>
<feature type="transmembrane region" description="Helical" evidence="1">
    <location>
        <begin position="53"/>
        <end position="76"/>
    </location>
</feature>
<feature type="domain" description="DUF112" evidence="2">
    <location>
        <begin position="2"/>
        <end position="382"/>
    </location>
</feature>
<sequence length="424" mass="44967">MLILLGGIYCGSVFGGSIPAILFNVPGAPANVATTFDGYPMTKQGKSRKALELATISSVVGGLFGMFLLLFFAPVFAEFSLRFGPTESFWIALFGITVIAAISDGSATKNLIGGGLGIVLSCIGISTITGTARFTFGLDSLVGGLHMVAVLIGLFAFPQALRLIESFRESHTNRQTKYTPSKSTIRESFSDVLKKPKSVTLGSGLGAFIGMIPGAGGNIASLLAYNEAKRFSKKKDQFGKGEKKGIIASESANNAMVGGSLIPLLTLGIPGSPTAAIFLGGLLIHGIWPGNNLFVDHADVAYTFLYSMIAAQVLLLFLGLALIKYMTKLTNIPAYFMAPVILSFSIIGAYTTQNNVFDIYTVVIVGLVMFWLQKYDFSPAPIALGFILGPIAERGLMQGLQVGGAQGSAFTYFFTGMWNVIYIA</sequence>
<evidence type="ECO:0000259" key="2">
    <source>
        <dbReference type="Pfam" id="PF01970"/>
    </source>
</evidence>
<gene>
    <name evidence="3" type="ORF">JCM9140_4501</name>
</gene>
<protein>
    <submittedName>
        <fullName evidence="3">Tricarboxylate transport membrane protein TctA</fullName>
    </submittedName>
</protein>
<feature type="transmembrane region" description="Helical" evidence="1">
    <location>
        <begin position="356"/>
        <end position="372"/>
    </location>
</feature>
<keyword evidence="4" id="KW-1185">Reference proteome</keyword>